<dbReference type="EMBL" id="JAENGY010002154">
    <property type="protein sequence ID" value="KAG6945249.1"/>
    <property type="molecule type" value="Genomic_DNA"/>
</dbReference>
<comment type="caution">
    <text evidence="2">The sequence shown here is derived from an EMBL/GenBank/DDBJ whole genome shotgun (WGS) entry which is preliminary data.</text>
</comment>
<reference evidence="2" key="1">
    <citation type="submission" date="2021-01" db="EMBL/GenBank/DDBJ databases">
        <title>Phytophthora aleatoria, a newly-described species from Pinus radiata is distinct from Phytophthora cactorum isolates based on comparative genomics.</title>
        <authorList>
            <person name="Mcdougal R."/>
            <person name="Panda P."/>
            <person name="Williams N."/>
            <person name="Studholme D.J."/>
        </authorList>
    </citation>
    <scope>NUCLEOTIDE SEQUENCE</scope>
    <source>
        <strain evidence="2">NZFS 4037</strain>
    </source>
</reference>
<feature type="region of interest" description="Disordered" evidence="1">
    <location>
        <begin position="31"/>
        <end position="53"/>
    </location>
</feature>
<proteinExistence type="predicted"/>
<dbReference type="Proteomes" id="UP000709295">
    <property type="component" value="Unassembled WGS sequence"/>
</dbReference>
<protein>
    <submittedName>
        <fullName evidence="2">Uncharacterized protein</fullName>
    </submittedName>
</protein>
<name>A0A8J5I442_9STRA</name>
<evidence type="ECO:0000313" key="2">
    <source>
        <dbReference type="EMBL" id="KAG6945249.1"/>
    </source>
</evidence>
<sequence>MPTRDGISIYQFHAQLHNAVLTFPHQDLSDVSKQADQRQAAAGLPPQSRQSMIESGPACVMAAKPVLTTAYTAPGND</sequence>
<organism evidence="2 3">
    <name type="scientific">Phytophthora aleatoria</name>
    <dbReference type="NCBI Taxonomy" id="2496075"/>
    <lineage>
        <taxon>Eukaryota</taxon>
        <taxon>Sar</taxon>
        <taxon>Stramenopiles</taxon>
        <taxon>Oomycota</taxon>
        <taxon>Peronosporomycetes</taxon>
        <taxon>Peronosporales</taxon>
        <taxon>Peronosporaceae</taxon>
        <taxon>Phytophthora</taxon>
    </lineage>
</organism>
<gene>
    <name evidence="2" type="ORF">JG688_00016658</name>
</gene>
<evidence type="ECO:0000313" key="3">
    <source>
        <dbReference type="Proteomes" id="UP000709295"/>
    </source>
</evidence>
<evidence type="ECO:0000256" key="1">
    <source>
        <dbReference type="SAM" id="MobiDB-lite"/>
    </source>
</evidence>
<accession>A0A8J5I442</accession>
<keyword evidence="3" id="KW-1185">Reference proteome</keyword>
<dbReference type="AlphaFoldDB" id="A0A8J5I442"/>